<dbReference type="FunFam" id="2.10.25.10:FF:000117">
    <property type="entry name" value="Delta-like protein"/>
    <property type="match status" value="1"/>
</dbReference>
<dbReference type="FunFam" id="2.10.25.10:FF:000391">
    <property type="entry name" value="Weary, isoform C"/>
    <property type="match status" value="1"/>
</dbReference>
<evidence type="ECO:0000256" key="18">
    <source>
        <dbReference type="SAM" id="MobiDB-lite"/>
    </source>
</evidence>
<keyword evidence="5 17" id="KW-0245">EGF-like domain</keyword>
<name>A0A8J9VES5_BRALA</name>
<feature type="domain" description="EGF-like" evidence="23">
    <location>
        <begin position="2110"/>
        <end position="2150"/>
    </location>
</feature>
<evidence type="ECO:0000256" key="17">
    <source>
        <dbReference type="PROSITE-ProRule" id="PRU00076"/>
    </source>
</evidence>
<gene>
    <name evidence="25" type="primary">FBN1</name>
    <name evidence="25" type="ORF">BLAG_LOCUS3076</name>
</gene>
<dbReference type="CDD" id="cd00054">
    <property type="entry name" value="EGF_CA"/>
    <property type="match status" value="7"/>
</dbReference>
<dbReference type="SUPFAM" id="SSF49785">
    <property type="entry name" value="Galactose-binding domain-like"/>
    <property type="match status" value="1"/>
</dbReference>
<feature type="domain" description="F5/8 type C" evidence="21">
    <location>
        <begin position="25"/>
        <end position="174"/>
    </location>
</feature>
<protein>
    <submittedName>
        <fullName evidence="25">FBN1 protein</fullName>
    </submittedName>
</protein>
<dbReference type="PANTHER" id="PTHR47333:SF4">
    <property type="entry name" value="EGF-LIKE DOMAIN-CONTAINING PROTEIN"/>
    <property type="match status" value="1"/>
</dbReference>
<dbReference type="PROSITE" id="PS01187">
    <property type="entry name" value="EGF_CA"/>
    <property type="match status" value="8"/>
</dbReference>
<dbReference type="OrthoDB" id="10045365at2759"/>
<keyword evidence="14 17" id="KW-1015">Disulfide bond</keyword>
<dbReference type="FunFam" id="2.10.25.10:FF:000240">
    <property type="entry name" value="Vitamin K-dependent protein S"/>
    <property type="match status" value="2"/>
</dbReference>
<evidence type="ECO:0000259" key="21">
    <source>
        <dbReference type="PROSITE" id="PS50022"/>
    </source>
</evidence>
<dbReference type="PROSITE" id="PS00010">
    <property type="entry name" value="ASX_HYDROXYL"/>
    <property type="match status" value="17"/>
</dbReference>
<feature type="domain" description="EGF-like" evidence="23">
    <location>
        <begin position="1662"/>
        <end position="1700"/>
    </location>
</feature>
<dbReference type="InterPro" id="IPR000742">
    <property type="entry name" value="EGF"/>
</dbReference>
<feature type="domain" description="SEA" evidence="22">
    <location>
        <begin position="2312"/>
        <end position="2430"/>
    </location>
</feature>
<dbReference type="Proteomes" id="UP000838412">
    <property type="component" value="Chromosome 10"/>
</dbReference>
<dbReference type="InterPro" id="IPR000152">
    <property type="entry name" value="EGF-type_Asp/Asn_hydroxyl_site"/>
</dbReference>
<evidence type="ECO:0000256" key="1">
    <source>
        <dbReference type="ARBA" id="ARBA00004251"/>
    </source>
</evidence>
<evidence type="ECO:0000256" key="6">
    <source>
        <dbReference type="ARBA" id="ARBA00022583"/>
    </source>
</evidence>
<feature type="disulfide bond" evidence="17">
    <location>
        <begin position="1607"/>
        <end position="1616"/>
    </location>
</feature>
<dbReference type="SMART" id="SM00179">
    <property type="entry name" value="EGF_CA"/>
    <property type="match status" value="20"/>
</dbReference>
<feature type="domain" description="EGF-like" evidence="23">
    <location>
        <begin position="1541"/>
        <end position="1579"/>
    </location>
</feature>
<keyword evidence="9 20" id="KW-0732">Signal</keyword>
<dbReference type="PANTHER" id="PTHR47333">
    <property type="entry name" value="VON WILLEBRAND FACTOR C AND EGF DOMAIN-CONTAINING PROTEIN"/>
    <property type="match status" value="1"/>
</dbReference>
<dbReference type="SUPFAM" id="SSF57196">
    <property type="entry name" value="EGF/Laminin"/>
    <property type="match status" value="2"/>
</dbReference>
<dbReference type="PROSITE" id="PS50022">
    <property type="entry name" value="FA58C_3"/>
    <property type="match status" value="1"/>
</dbReference>
<evidence type="ECO:0000313" key="26">
    <source>
        <dbReference type="Proteomes" id="UP000838412"/>
    </source>
</evidence>
<evidence type="ECO:0000256" key="15">
    <source>
        <dbReference type="ARBA" id="ARBA00023170"/>
    </source>
</evidence>
<feature type="chain" id="PRO_5035429875" evidence="20">
    <location>
        <begin position="33"/>
        <end position="2500"/>
    </location>
</feature>
<dbReference type="InterPro" id="IPR009030">
    <property type="entry name" value="Growth_fac_rcpt_cys_sf"/>
</dbReference>
<keyword evidence="13 19" id="KW-0472">Membrane</keyword>
<dbReference type="FunFam" id="2.60.120.260:FF:000105">
    <property type="entry name" value="Sushi, von Willebrand factor type A, EGF and pentraxin domain-containing protein 1"/>
    <property type="match status" value="1"/>
</dbReference>
<dbReference type="PROSITE" id="PS50026">
    <property type="entry name" value="EGF_3"/>
    <property type="match status" value="12"/>
</dbReference>
<feature type="signal peptide" evidence="20">
    <location>
        <begin position="1"/>
        <end position="32"/>
    </location>
</feature>
<evidence type="ECO:0000313" key="25">
    <source>
        <dbReference type="EMBL" id="CAH1238490.1"/>
    </source>
</evidence>
<keyword evidence="11" id="KW-0106">Calcium</keyword>
<evidence type="ECO:0000256" key="8">
    <source>
        <dbReference type="ARBA" id="ARBA00022723"/>
    </source>
</evidence>
<feature type="disulfide bond" evidence="17">
    <location>
        <begin position="2235"/>
        <end position="2245"/>
    </location>
</feature>
<dbReference type="GO" id="GO:0005886">
    <property type="term" value="C:plasma membrane"/>
    <property type="evidence" value="ECO:0007669"/>
    <property type="project" value="UniProtKB-SubCell"/>
</dbReference>
<dbReference type="InterPro" id="IPR001881">
    <property type="entry name" value="EGF-like_Ca-bd_dom"/>
</dbReference>
<keyword evidence="16" id="KW-0325">Glycoprotein</keyword>
<feature type="domain" description="EGF-like" evidence="23">
    <location>
        <begin position="2027"/>
        <end position="2067"/>
    </location>
</feature>
<dbReference type="InterPro" id="IPR026823">
    <property type="entry name" value="cEGF"/>
</dbReference>
<dbReference type="InterPro" id="IPR018097">
    <property type="entry name" value="EGF_Ca-bd_CS"/>
</dbReference>
<evidence type="ECO:0000256" key="11">
    <source>
        <dbReference type="ARBA" id="ARBA00022837"/>
    </source>
</evidence>
<dbReference type="InterPro" id="IPR013783">
    <property type="entry name" value="Ig-like_fold"/>
</dbReference>
<feature type="domain" description="EGF-like" evidence="23">
    <location>
        <begin position="1945"/>
        <end position="1985"/>
    </location>
</feature>
<evidence type="ECO:0000259" key="23">
    <source>
        <dbReference type="PROSITE" id="PS50026"/>
    </source>
</evidence>
<keyword evidence="4" id="KW-0964">Secreted</keyword>
<dbReference type="FunFam" id="2.10.25.10:FF:000828">
    <property type="entry name" value="Thrombospondin-3-like Protein"/>
    <property type="match status" value="1"/>
</dbReference>
<keyword evidence="6" id="KW-0254">Endocytosis</keyword>
<dbReference type="Pfam" id="PF07645">
    <property type="entry name" value="EGF_CA"/>
    <property type="match status" value="7"/>
</dbReference>
<evidence type="ECO:0000256" key="12">
    <source>
        <dbReference type="ARBA" id="ARBA00022989"/>
    </source>
</evidence>
<dbReference type="FunFam" id="2.10.25.10:FF:000119">
    <property type="entry name" value="vitamin K-dependent protein S"/>
    <property type="match status" value="3"/>
</dbReference>
<evidence type="ECO:0000256" key="2">
    <source>
        <dbReference type="ARBA" id="ARBA00004613"/>
    </source>
</evidence>
<dbReference type="Gene3D" id="2.60.40.10">
    <property type="entry name" value="Immunoglobulins"/>
    <property type="match status" value="1"/>
</dbReference>
<feature type="domain" description="EGF-like" evidence="23">
    <location>
        <begin position="2231"/>
        <end position="2266"/>
    </location>
</feature>
<dbReference type="SUPFAM" id="SSF82671">
    <property type="entry name" value="SEA domain"/>
    <property type="match status" value="1"/>
</dbReference>
<feature type="disulfide bond" evidence="17">
    <location>
        <begin position="2219"/>
        <end position="2228"/>
    </location>
</feature>
<dbReference type="Gene3D" id="3.30.70.960">
    <property type="entry name" value="SEA domain"/>
    <property type="match status" value="1"/>
</dbReference>
<sequence>MVSPSRTSFGMESSYIQTFCLIVLCLASTVGGANVAQGKTAHQTSLWERGEGAASRAVDGNAQTTWESASCSHTDGEDNPSWWVDLGQAYSIDRVVIYNRQDDCCWERINPFNIHIGDSDQVSENPMCGGDHQFSTNVASVSVSCEGMRGRYVGVRLPGTSRVLTLCEVQVFPVPHWHRVFATVSGTGQSVYDAWTAGDGADIKHDRHPMVEQWGSLALYQVKVVFEYSQSMELIFNGQNTNKNNWFTKNRLWSSPWNDINSEPINYFSIEGHADLKRRFFINRQYNGCDRDMGWLVVAEMGQSAGCNYERPPTGQLPYIRVSSAGRSVNWNNDNGFITADRMVIYIDSARCDHCEQNCTYADGDFQCSCHDGYVLNEDGASCDDADECLTENGGCDHICTNTEGSYKCSCNPGYLLNANGLACDDVCLTATPLYVPHRSTAYVTEQEPDVCDNGLEEGWYRFTHAGGTIPTSCVGVYRCSTEYTIWMNGSHPTDDSVTDRVACVNTGEGDSCCSDQYSMTIQVKRCPTPGHTYYVYRLVPVPEPASTGGDYYGDYYGYGEYYGEGQEPTPSRCTAYCAVNSTVFNTSSWLLPGDSEPCPNGEEYNVFHRACGNIFPLFSDNPVLHPPEYDVSNNQVTFTCEIQFDPDDVTAWFDVMFLFDDVYFPDVPNVTLTAGKRRAKMDASHLGLNQLYPNVPVSWPSKMGKDISCQVRSYWEGTPDVKSEWQQSNSYWAGIQSVEDTAVVHESADHYKLELTSTVPFVCEGGAQRAGQCYVDVPLTFDRNHDDVSVAEGCHVRFDAGDWSDTEHRVKGEAVLVAVRDGQQDGDKYMGVSFGQISHAPVAYNVPHILHGYTPQVNVQVRTVDSLEATCTYAGDPHGVSFDELTGAWRKQIHVIIPGEFIMYRSTRPGRNFEVHSRLKTCGRGRFRNKVSCNCGVAVREDNDVVIVDYCSRNSPIVAYKTALGGPLSPGVVVTQDSNGKYIKISMPSGAYVEVVGSGFVTLRVHAPGIDKGYTEGLCGFFDGNPNNDRMMPDGSISAHYVWPRWHRDFSYAWRIPRGESLFDVECPEEVTNPLSESEFCTCGNMVECSATKTRRNNHLNPALNVIHPLQDGRNKNCTPPPEVIEEDPVQYNDDVCDTEYEFVYEEDEEPEINDEWPTPDRGITEEEARGKCQGGILNLTIAEDCRDVYGVDIFSGVDFCVADVKVTEDFQYVDIIVQKIQAECAEKAYNNVSLYETDDDGTVKPPAFIAENLCPRQCSNQGWCVNSTCECNEGYTSADCSIQIGRPPVALELPGNGLCDVRSRPCMKTSFFAEDVMNSENLTCRITQVQIKDGVKTQANSSGRSEATFRSFGEVSCALPRSPVRDGSPDTKEGAVAHGMLLSVSNNGERFSEELFFTVYDSVCQECSQGGNCTWKPNTCIIRGHCFRNEDPNPNNICEQCVPELSNSAWSDRPDNEAPVFTAPSTIKKLPDESLTSNLGAEDPEGGPVTCSLTSTAEDGVSVQPNGQLDWTAVDINSTINVTVEDECGASSEQTFHLTTMACPCENGGSCVPDPDMPRGQGFYACVCPGYAGDVCETELDECQSDPCANGGTCIDLVNGYNCTCTALYTGSHCDVEVADKCAALDPCYPDVSCVNLEDGGYLCGRCPAGYFGNGYECKDTDECESDGHGCLHGCNNLPGTYECTCPDGFVLIGDDCIDVDECEAELDQCSHDCTNTDGSYTCGCPEGYELDSDGWTCIDIDECSQDDIDCHECHNTPGSFECSCSDGYVVDDDGTACEDVDECELEIHECSHDCTNTDGSYTCGCPDGFNLTSDERNCTDIDECSLDTIDCHGCQNTPGSFECSCMDGYDVSADGASCEDVDECTSDLHECSHDCTNTDGNYTCDCREGFELDSDERTCNDVDECSLNLHECSDDCTNTDGSYTCGCPDGYELSSDDRTCTDVDECSSSLHECSHDCANTDGSYTCGCPDGYSLSSDDKNCNDVNECDSGQNQCSDDCTNTDGSYTCGCPAGWELSSDDRTCNDVDECSTNAHYCSHDCSNTDGSYTCDCRTGYELATDGRNCNDVDECDLELDECSHDCTNTDGSYTCACPADAYELNSDERTCDDVEECARNLHQCSDDCTNTVGSYTCTCPIGYELYSDGRTCNEVDECAAGIDQCSQECSNTDGSYTCSCPTAGFELDSDGKACNDIDECASSPCQNGGECQDEVNQYTCSCADGWAGTHCEEDIDECSLDSNACHECQNSPGSFECSCMDGYVVSTSGTSCTDVNECIIAQHGCSHDCSNTDGSYTCTCPTGYKLNSDERNCDELVKKGCEMTIDQIGGVKQIFTPALSNQQSSEFSSFSSRVEFQLYEGFKNSSISELYEGSQVTSCQAGSIIVNFEVFLIQDSSSTVENVTKAFLEVLNGSTFGSITIVPSSWRVYEIAEANTTPAWYTVELYLTLVFAACAVVITAAVVAMVWWCGKHGRPHRKTVEVAPHPDPPPPYGEKKAAWNGGE</sequence>
<dbReference type="InterPro" id="IPR036364">
    <property type="entry name" value="SEA_dom_sf"/>
</dbReference>
<dbReference type="InterPro" id="IPR001846">
    <property type="entry name" value="VWF_type-D"/>
</dbReference>
<dbReference type="Gene3D" id="2.10.25.10">
    <property type="entry name" value="Laminin"/>
    <property type="match status" value="22"/>
</dbReference>
<dbReference type="InterPro" id="IPR006585">
    <property type="entry name" value="FTP1"/>
</dbReference>
<dbReference type="PROSITE" id="PS01186">
    <property type="entry name" value="EGF_2"/>
    <property type="match status" value="14"/>
</dbReference>
<feature type="domain" description="EGF-like" evidence="23">
    <location>
        <begin position="2193"/>
        <end position="2229"/>
    </location>
</feature>
<feature type="domain" description="VWFD" evidence="24">
    <location>
        <begin position="870"/>
        <end position="1069"/>
    </location>
</feature>
<dbReference type="FunFam" id="2.10.25.10:FF:000014">
    <property type="entry name" value="Latent-transforming growth factor beta-binding protein 3"/>
    <property type="match status" value="1"/>
</dbReference>
<evidence type="ECO:0000256" key="5">
    <source>
        <dbReference type="ARBA" id="ARBA00022536"/>
    </source>
</evidence>
<dbReference type="Pfam" id="PF12662">
    <property type="entry name" value="cEGF"/>
    <property type="match status" value="6"/>
</dbReference>
<evidence type="ECO:0000256" key="19">
    <source>
        <dbReference type="SAM" id="Phobius"/>
    </source>
</evidence>
<evidence type="ECO:0000256" key="4">
    <source>
        <dbReference type="ARBA" id="ARBA00022525"/>
    </source>
</evidence>
<dbReference type="Pfam" id="PF00008">
    <property type="entry name" value="EGF"/>
    <property type="match status" value="2"/>
</dbReference>
<dbReference type="InterPro" id="IPR049883">
    <property type="entry name" value="NOTCH1_EGF-like"/>
</dbReference>
<comment type="caution">
    <text evidence="17">Lacks conserved residue(s) required for the propagation of feature annotation.</text>
</comment>
<dbReference type="SUPFAM" id="SSF57184">
    <property type="entry name" value="Growth factor receptor domain"/>
    <property type="match status" value="6"/>
</dbReference>
<dbReference type="FunFam" id="2.10.25.10:FF:000499">
    <property type="entry name" value="Predicted protein"/>
    <property type="match status" value="1"/>
</dbReference>
<dbReference type="Pfam" id="PF17963">
    <property type="entry name" value="Big_9"/>
    <property type="match status" value="1"/>
</dbReference>
<dbReference type="SMART" id="SM00607">
    <property type="entry name" value="FTP"/>
    <property type="match status" value="1"/>
</dbReference>
<dbReference type="GO" id="GO:0005576">
    <property type="term" value="C:extracellular region"/>
    <property type="evidence" value="ECO:0007669"/>
    <property type="project" value="UniProtKB-SubCell"/>
</dbReference>
<evidence type="ECO:0000256" key="3">
    <source>
        <dbReference type="ARBA" id="ARBA00022475"/>
    </source>
</evidence>
<dbReference type="EMBL" id="OV696695">
    <property type="protein sequence ID" value="CAH1238490.1"/>
    <property type="molecule type" value="Genomic_DNA"/>
</dbReference>
<evidence type="ECO:0000256" key="7">
    <source>
        <dbReference type="ARBA" id="ARBA00022692"/>
    </source>
</evidence>
<reference evidence="25" key="1">
    <citation type="submission" date="2022-01" db="EMBL/GenBank/DDBJ databases">
        <authorList>
            <person name="Braso-Vives M."/>
        </authorList>
    </citation>
    <scope>NUCLEOTIDE SEQUENCE</scope>
</reference>
<keyword evidence="3" id="KW-1003">Cell membrane</keyword>
<dbReference type="FunFam" id="2.10.25.10:FF:000009">
    <property type="entry name" value="Low-density lipoprotein receptor isoform 1"/>
    <property type="match status" value="1"/>
</dbReference>
<keyword evidence="12 19" id="KW-1133">Transmembrane helix</keyword>
<keyword evidence="10" id="KW-0677">Repeat</keyword>
<keyword evidence="7 19" id="KW-0812">Transmembrane</keyword>
<comment type="subcellular location">
    <subcellularLocation>
        <location evidence="1">Cell membrane</location>
        <topology evidence="1">Single-pass type I membrane protein</topology>
    </subcellularLocation>
    <subcellularLocation>
        <location evidence="2">Secreted</location>
    </subcellularLocation>
</comment>
<feature type="domain" description="EGF-like" evidence="23">
    <location>
        <begin position="1863"/>
        <end position="1903"/>
    </location>
</feature>
<dbReference type="FunFam" id="2.10.25.10:FF:000005">
    <property type="entry name" value="Fibrillin 2"/>
    <property type="match status" value="2"/>
</dbReference>
<evidence type="ECO:0000256" key="10">
    <source>
        <dbReference type="ARBA" id="ARBA00022737"/>
    </source>
</evidence>
<feature type="domain" description="EGF-like" evidence="23">
    <location>
        <begin position="1823"/>
        <end position="1862"/>
    </location>
</feature>
<feature type="domain" description="EGF-like" evidence="23">
    <location>
        <begin position="2271"/>
        <end position="2311"/>
    </location>
</feature>
<evidence type="ECO:0000256" key="16">
    <source>
        <dbReference type="ARBA" id="ARBA00023180"/>
    </source>
</evidence>
<evidence type="ECO:0000256" key="13">
    <source>
        <dbReference type="ARBA" id="ARBA00023136"/>
    </source>
</evidence>
<dbReference type="Gene3D" id="2.60.120.260">
    <property type="entry name" value="Galactose-binding domain-like"/>
    <property type="match status" value="1"/>
</dbReference>
<dbReference type="InterPro" id="IPR000082">
    <property type="entry name" value="SEA_dom"/>
</dbReference>
<dbReference type="FunFam" id="2.10.25.10:FF:000038">
    <property type="entry name" value="Fibrillin 2"/>
    <property type="match status" value="1"/>
</dbReference>
<dbReference type="GO" id="GO:0023052">
    <property type="term" value="P:signaling"/>
    <property type="evidence" value="ECO:0007669"/>
    <property type="project" value="UniProtKB-ARBA"/>
</dbReference>
<accession>A0A8J9VES5</accession>
<dbReference type="GO" id="GO:0005509">
    <property type="term" value="F:calcium ion binding"/>
    <property type="evidence" value="ECO:0007669"/>
    <property type="project" value="InterPro"/>
</dbReference>
<feature type="transmembrane region" description="Helical" evidence="19">
    <location>
        <begin position="2442"/>
        <end position="2465"/>
    </location>
</feature>
<dbReference type="InterPro" id="IPR008979">
    <property type="entry name" value="Galactose-bd-like_sf"/>
</dbReference>
<dbReference type="GO" id="GO:0006897">
    <property type="term" value="P:endocytosis"/>
    <property type="evidence" value="ECO:0007669"/>
    <property type="project" value="UniProtKB-KW"/>
</dbReference>
<feature type="region of interest" description="Disordered" evidence="18">
    <location>
        <begin position="2476"/>
        <end position="2500"/>
    </location>
</feature>
<keyword evidence="26" id="KW-1185">Reference proteome</keyword>
<evidence type="ECO:0000259" key="22">
    <source>
        <dbReference type="PROSITE" id="PS50024"/>
    </source>
</evidence>
<keyword evidence="15" id="KW-0675">Receptor</keyword>
<evidence type="ECO:0000259" key="24">
    <source>
        <dbReference type="PROSITE" id="PS51233"/>
    </source>
</evidence>
<dbReference type="SMART" id="SM00181">
    <property type="entry name" value="EGF"/>
    <property type="match status" value="22"/>
</dbReference>
<dbReference type="Pfam" id="PF01390">
    <property type="entry name" value="SEA"/>
    <property type="match status" value="1"/>
</dbReference>
<feature type="domain" description="EGF-like" evidence="23">
    <location>
        <begin position="1581"/>
        <end position="1617"/>
    </location>
</feature>
<keyword evidence="8" id="KW-0479">Metal-binding</keyword>
<dbReference type="GO" id="GO:0007154">
    <property type="term" value="P:cell communication"/>
    <property type="evidence" value="ECO:0007669"/>
    <property type="project" value="UniProtKB-ARBA"/>
</dbReference>
<dbReference type="Pfam" id="PF22633">
    <property type="entry name" value="F5_F8_type_C_2"/>
    <property type="match status" value="1"/>
</dbReference>
<feature type="domain" description="EGF-like" evidence="23">
    <location>
        <begin position="1782"/>
        <end position="1822"/>
    </location>
</feature>
<dbReference type="Pfam" id="PF14670">
    <property type="entry name" value="FXa_inhibition"/>
    <property type="match status" value="1"/>
</dbReference>
<feature type="disulfide bond" evidence="17">
    <location>
        <begin position="1827"/>
        <end position="1837"/>
    </location>
</feature>
<proteinExistence type="predicted"/>
<evidence type="ECO:0000256" key="20">
    <source>
        <dbReference type="SAM" id="SignalP"/>
    </source>
</evidence>
<dbReference type="PROSITE" id="PS00022">
    <property type="entry name" value="EGF_1"/>
    <property type="match status" value="2"/>
</dbReference>
<organism evidence="25 26">
    <name type="scientific">Branchiostoma lanceolatum</name>
    <name type="common">Common lancelet</name>
    <name type="synonym">Amphioxus lanceolatum</name>
    <dbReference type="NCBI Taxonomy" id="7740"/>
    <lineage>
        <taxon>Eukaryota</taxon>
        <taxon>Metazoa</taxon>
        <taxon>Chordata</taxon>
        <taxon>Cephalochordata</taxon>
        <taxon>Leptocardii</taxon>
        <taxon>Amphioxiformes</taxon>
        <taxon>Branchiostomatidae</taxon>
        <taxon>Branchiostoma</taxon>
    </lineage>
</organism>
<dbReference type="InterPro" id="IPR000421">
    <property type="entry name" value="FA58C"/>
</dbReference>
<dbReference type="PROSITE" id="PS51233">
    <property type="entry name" value="VWFD"/>
    <property type="match status" value="1"/>
</dbReference>
<evidence type="ECO:0000256" key="14">
    <source>
        <dbReference type="ARBA" id="ARBA00023157"/>
    </source>
</evidence>
<dbReference type="PROSITE" id="PS50024">
    <property type="entry name" value="SEA"/>
    <property type="match status" value="1"/>
</dbReference>
<dbReference type="InterPro" id="IPR052080">
    <property type="entry name" value="vWF_C/EGF_Fibrillin"/>
</dbReference>
<evidence type="ECO:0000256" key="9">
    <source>
        <dbReference type="ARBA" id="ARBA00022729"/>
    </source>
</evidence>